<dbReference type="OrthoDB" id="3832628at2759"/>
<dbReference type="GO" id="GO:0030674">
    <property type="term" value="F:protein-macromolecule adaptor activity"/>
    <property type="evidence" value="ECO:0007669"/>
    <property type="project" value="TreeGrafter"/>
</dbReference>
<feature type="region of interest" description="Disordered" evidence="1">
    <location>
        <begin position="466"/>
        <end position="535"/>
    </location>
</feature>
<gene>
    <name evidence="3" type="ORF">G6O67_006401</name>
</gene>
<feature type="region of interest" description="Disordered" evidence="1">
    <location>
        <begin position="335"/>
        <end position="355"/>
    </location>
</feature>
<dbReference type="Gene3D" id="2.60.40.640">
    <property type="match status" value="1"/>
</dbReference>
<dbReference type="AlphaFoldDB" id="A0A8H4PM51"/>
<dbReference type="EMBL" id="JAAVMX010000007">
    <property type="protein sequence ID" value="KAF4506303.1"/>
    <property type="molecule type" value="Genomic_DNA"/>
</dbReference>
<dbReference type="GO" id="GO:0005886">
    <property type="term" value="C:plasma membrane"/>
    <property type="evidence" value="ECO:0007669"/>
    <property type="project" value="TreeGrafter"/>
</dbReference>
<feature type="domain" description="LDB19 N-terminal" evidence="2">
    <location>
        <begin position="148"/>
        <end position="323"/>
    </location>
</feature>
<dbReference type="PANTHER" id="PTHR11188">
    <property type="entry name" value="ARRESTIN DOMAIN CONTAINING PROTEIN"/>
    <property type="match status" value="1"/>
</dbReference>
<evidence type="ECO:0000313" key="4">
    <source>
        <dbReference type="Proteomes" id="UP000557566"/>
    </source>
</evidence>
<accession>A0A8H4PM51</accession>
<feature type="compositionally biased region" description="Polar residues" evidence="1">
    <location>
        <begin position="515"/>
        <end position="535"/>
    </location>
</feature>
<evidence type="ECO:0000256" key="1">
    <source>
        <dbReference type="SAM" id="MobiDB-lite"/>
    </source>
</evidence>
<keyword evidence="4" id="KW-1185">Reference proteome</keyword>
<feature type="compositionally biased region" description="Low complexity" evidence="1">
    <location>
        <begin position="31"/>
        <end position="50"/>
    </location>
</feature>
<feature type="region of interest" description="Disordered" evidence="1">
    <location>
        <begin position="1"/>
        <end position="65"/>
    </location>
</feature>
<proteinExistence type="predicted"/>
<evidence type="ECO:0000259" key="2">
    <source>
        <dbReference type="Pfam" id="PF13002"/>
    </source>
</evidence>
<evidence type="ECO:0000313" key="3">
    <source>
        <dbReference type="EMBL" id="KAF4506303.1"/>
    </source>
</evidence>
<dbReference type="GO" id="GO:0031625">
    <property type="term" value="F:ubiquitin protein ligase binding"/>
    <property type="evidence" value="ECO:0007669"/>
    <property type="project" value="TreeGrafter"/>
</dbReference>
<dbReference type="InterPro" id="IPR050357">
    <property type="entry name" value="Arrestin_domain-protein"/>
</dbReference>
<dbReference type="InterPro" id="IPR024391">
    <property type="entry name" value="LDB19_N"/>
</dbReference>
<comment type="caution">
    <text evidence="3">The sequence shown here is derived from an EMBL/GenBank/DDBJ whole genome shotgun (WGS) entry which is preliminary data.</text>
</comment>
<dbReference type="Pfam" id="PF13002">
    <property type="entry name" value="LDB19"/>
    <property type="match status" value="1"/>
</dbReference>
<dbReference type="Proteomes" id="UP000557566">
    <property type="component" value="Unassembled WGS sequence"/>
</dbReference>
<dbReference type="GO" id="GO:0005829">
    <property type="term" value="C:cytosol"/>
    <property type="evidence" value="ECO:0007669"/>
    <property type="project" value="TreeGrafter"/>
</dbReference>
<protein>
    <recommendedName>
        <fullName evidence="2">LDB19 N-terminal domain-containing protein</fullName>
    </recommendedName>
</protein>
<organism evidence="3 4">
    <name type="scientific">Ophiocordyceps sinensis</name>
    <dbReference type="NCBI Taxonomy" id="72228"/>
    <lineage>
        <taxon>Eukaryota</taxon>
        <taxon>Fungi</taxon>
        <taxon>Dikarya</taxon>
        <taxon>Ascomycota</taxon>
        <taxon>Pezizomycotina</taxon>
        <taxon>Sordariomycetes</taxon>
        <taxon>Hypocreomycetidae</taxon>
        <taxon>Hypocreales</taxon>
        <taxon>Ophiocordycipitaceae</taxon>
        <taxon>Ophiocordyceps</taxon>
    </lineage>
</organism>
<dbReference type="PANTHER" id="PTHR11188:SF76">
    <property type="entry name" value="PROTEIN LDB19"/>
    <property type="match status" value="1"/>
</dbReference>
<dbReference type="InterPro" id="IPR014752">
    <property type="entry name" value="Arrestin-like_C"/>
</dbReference>
<reference evidence="3 4" key="1">
    <citation type="journal article" date="2020" name="Genome Biol. Evol.">
        <title>A new high-quality draft genome assembly of the Chinese cordyceps Ophiocordyceps sinensis.</title>
        <authorList>
            <person name="Shu R."/>
            <person name="Zhang J."/>
            <person name="Meng Q."/>
            <person name="Zhang H."/>
            <person name="Zhou G."/>
            <person name="Li M."/>
            <person name="Wu P."/>
            <person name="Zhao Y."/>
            <person name="Chen C."/>
            <person name="Qin Q."/>
        </authorList>
    </citation>
    <scope>NUCLEOTIDE SEQUENCE [LARGE SCALE GENOMIC DNA]</scope>
    <source>
        <strain evidence="3 4">IOZ07</strain>
    </source>
</reference>
<sequence length="535" mass="59541">MPHRVTNFLRTSSANPPHRKKKAAAAPGEANGNSSSDPSSTTSGSSRTNSLAPSPYSSDSDDHHHAVKMPDHFVDALRRYRRSLTFGRRSSRSSALKLDWRIESPPLVFHGTPDVSTGAIVSGEVIMDVKEDKVNIGSLFATLSLNTTHKRPRRSHCSACQHHPTDLKTWHLLAHHAPTTLRKGRYLFPFSTLLKGHLPVSLDTSLLSISYDFTAKAIVVCGDGTSCASVCLERSLNVRRSLPQSMYPHHSIRVFRPTDIRVDGYYDTVIYPMGPKKLTLRLTGLMAHDEDNGKIYLWRLKRVLWTLRENMSTIAPVCDKHAQAARDVVKKKRLNNNLNETGGDDDEADDELAKKSETRTERRILGEERLHEGWKWDYTDGTVDMELYYCINQAKSHSRQPKHVCDLSTGDGTDVTHSLDVELVLSREYAPAGKLHQAQSGHVLRMSFAVVLTECRGTGVSWDNEAPPFYLDVPPGPPGYPRDEGRGLPIDYNDLEPLDAQRASVEPVELPRRASSASSVPHTPPFNTTAHSSLP</sequence>
<name>A0A8H4PM51_9HYPO</name>
<dbReference type="GO" id="GO:0070086">
    <property type="term" value="P:ubiquitin-dependent endocytosis"/>
    <property type="evidence" value="ECO:0007669"/>
    <property type="project" value="TreeGrafter"/>
</dbReference>